<accession>J9FQD6</accession>
<evidence type="ECO:0000256" key="2">
    <source>
        <dbReference type="SAM" id="MobiDB-lite"/>
    </source>
</evidence>
<keyword evidence="1" id="KW-0732">Signal</keyword>
<dbReference type="InterPro" id="IPR032812">
    <property type="entry name" value="SbsA_Ig"/>
</dbReference>
<feature type="region of interest" description="Disordered" evidence="2">
    <location>
        <begin position="67"/>
        <end position="90"/>
    </location>
</feature>
<reference evidence="4" key="1">
    <citation type="journal article" date="2012" name="PLoS ONE">
        <title>Gene sets for utilization of primary and secondary nutrition supplies in the distal gut of endangered iberian lynx.</title>
        <authorList>
            <person name="Alcaide M."/>
            <person name="Messina E."/>
            <person name="Richter M."/>
            <person name="Bargiela R."/>
            <person name="Peplies J."/>
            <person name="Huws S.A."/>
            <person name="Newbold C.J."/>
            <person name="Golyshin P.N."/>
            <person name="Simon M.A."/>
            <person name="Lopez G."/>
            <person name="Yakimov M.M."/>
            <person name="Ferrer M."/>
        </authorList>
    </citation>
    <scope>NUCLEOTIDE SEQUENCE</scope>
</reference>
<name>J9FQD6_9ZZZZ</name>
<protein>
    <submittedName>
        <fullName evidence="4">Lipoprotein</fullName>
    </submittedName>
</protein>
<evidence type="ECO:0000259" key="3">
    <source>
        <dbReference type="Pfam" id="PF13205"/>
    </source>
</evidence>
<organism evidence="4">
    <name type="scientific">gut metagenome</name>
    <dbReference type="NCBI Taxonomy" id="749906"/>
    <lineage>
        <taxon>unclassified sequences</taxon>
        <taxon>metagenomes</taxon>
        <taxon>organismal metagenomes</taxon>
    </lineage>
</organism>
<dbReference type="EMBL" id="AMCI01007938">
    <property type="protein sequence ID" value="EJW91802.1"/>
    <property type="molecule type" value="Genomic_DNA"/>
</dbReference>
<dbReference type="Pfam" id="PF13205">
    <property type="entry name" value="Big_5"/>
    <property type="match status" value="1"/>
</dbReference>
<dbReference type="AlphaFoldDB" id="J9FQD6"/>
<evidence type="ECO:0000313" key="4">
    <source>
        <dbReference type="EMBL" id="EJW91802.1"/>
    </source>
</evidence>
<dbReference type="InterPro" id="IPR013784">
    <property type="entry name" value="Carb-bd-like_fold"/>
</dbReference>
<proteinExistence type="predicted"/>
<gene>
    <name evidence="4" type="ORF">EVA_20086</name>
</gene>
<keyword evidence="4" id="KW-0449">Lipoprotein</keyword>
<evidence type="ECO:0000256" key="1">
    <source>
        <dbReference type="ARBA" id="ARBA00022729"/>
    </source>
</evidence>
<feature type="domain" description="SbsA Ig-like" evidence="3">
    <location>
        <begin position="74"/>
        <end position="173"/>
    </location>
</feature>
<feature type="region of interest" description="Disordered" evidence="2">
    <location>
        <begin position="654"/>
        <end position="679"/>
    </location>
</feature>
<dbReference type="GO" id="GO:0030246">
    <property type="term" value="F:carbohydrate binding"/>
    <property type="evidence" value="ECO:0007669"/>
    <property type="project" value="InterPro"/>
</dbReference>
<dbReference type="SUPFAM" id="SSF49452">
    <property type="entry name" value="Starch-binding domain-like"/>
    <property type="match status" value="1"/>
</dbReference>
<sequence length="679" mass="77250">MSETDSTAGGSCSALRFSDSSTGKLLPPSTPPLFISSTLSFPMKFSSFLLFFLTFLMLTGCANPGSGPDGGPFDETPPRIIGMSPALGTTGEKSKKVSIYFDEIIKVENPQEKITISPPQIEMPEIKTFNRKIMVNLADSLKPNTTYTIDFSDAIVDNNEGNPLGNFTYFFSTGSQVDTMEVGGYVLSADDLEPIKGILVGLHSNLADSAFTTLPFDRVARTDDSGHFSIKGVAPGTYRIYALKDMDNDFRYTRGEMMAFLREQVVPSSFRDVRQDTLWADTVHVDTILQVPYTHFLPDDLTLLAFTELNRTRQLLKTEREPNYFRTFFTAPSAHVPTVEPLDFEKEGAWIEERSKGNDTITYWLCDTTLFNRDSLTIKYTYEATNDSTGINYLQTDTLTLTPRLTYERRKKLEAETMEKWQKALEKRHRRGDYSQEVPPKSFLEIKYHFRSSLAPDANPTFTLPEPAAKLDTNALHLFLKVDSANYRLAPYRLERDSFSLCNYRLRGEWRPGQEYLLNVDSAFVTGLSGKVNRTYDTKFSITPLESFGALFLLIPDADATAVAQLLNGSGRVRKQLPVVNGRVDFFYLEPGDYYVRLFNDRNGNGLWDEGCYAESRQAEEVYYFPQAFSIRANWDVEQTWRLNELPLTEQKPRELIKQKAKEKETPRSRNAERERQKR</sequence>
<comment type="caution">
    <text evidence="4">The sequence shown here is derived from an EMBL/GenBank/DDBJ whole genome shotgun (WGS) entry which is preliminary data.</text>
</comment>